<dbReference type="OrthoDB" id="1442131at2"/>
<evidence type="ECO:0000313" key="3">
    <source>
        <dbReference type="Proteomes" id="UP000255317"/>
    </source>
</evidence>
<evidence type="ECO:0000313" key="2">
    <source>
        <dbReference type="EMBL" id="RDK83517.1"/>
    </source>
</evidence>
<feature type="chain" id="PRO_5016902384" description="Protease stability complex PrcB-like protein" evidence="1">
    <location>
        <begin position="24"/>
        <end position="159"/>
    </location>
</feature>
<dbReference type="Proteomes" id="UP000255317">
    <property type="component" value="Unassembled WGS sequence"/>
</dbReference>
<feature type="signal peptide" evidence="1">
    <location>
        <begin position="1"/>
        <end position="23"/>
    </location>
</feature>
<keyword evidence="3" id="KW-1185">Reference proteome</keyword>
<dbReference type="AlphaFoldDB" id="A0A370Q567"/>
<dbReference type="RefSeq" id="WP_147278567.1">
    <property type="nucleotide sequence ID" value="NZ_QRAO01000007.1"/>
</dbReference>
<dbReference type="EMBL" id="QRAO01000007">
    <property type="protein sequence ID" value="RDK83517.1"/>
    <property type="molecule type" value="Genomic_DNA"/>
</dbReference>
<evidence type="ECO:0000256" key="1">
    <source>
        <dbReference type="SAM" id="SignalP"/>
    </source>
</evidence>
<organism evidence="2 3">
    <name type="scientific">Marinirhabdus gelatinilytica</name>
    <dbReference type="NCBI Taxonomy" id="1703343"/>
    <lineage>
        <taxon>Bacteria</taxon>
        <taxon>Pseudomonadati</taxon>
        <taxon>Bacteroidota</taxon>
        <taxon>Flavobacteriia</taxon>
        <taxon>Flavobacteriales</taxon>
        <taxon>Flavobacteriaceae</taxon>
    </lineage>
</organism>
<protein>
    <recommendedName>
        <fullName evidence="4">Protease stability complex PrcB-like protein</fullName>
    </recommendedName>
</protein>
<name>A0A370Q567_9FLAO</name>
<evidence type="ECO:0008006" key="4">
    <source>
        <dbReference type="Google" id="ProtNLM"/>
    </source>
</evidence>
<keyword evidence="1" id="KW-0732">Signal</keyword>
<reference evidence="2 3" key="1">
    <citation type="submission" date="2018-07" db="EMBL/GenBank/DDBJ databases">
        <title>Genomic Encyclopedia of Type Strains, Phase IV (KMG-IV): sequencing the most valuable type-strain genomes for metagenomic binning, comparative biology and taxonomic classification.</title>
        <authorList>
            <person name="Goeker M."/>
        </authorList>
    </citation>
    <scope>NUCLEOTIDE SEQUENCE [LARGE SCALE GENOMIC DNA]</scope>
    <source>
        <strain evidence="2 3">DSM 101478</strain>
    </source>
</reference>
<gene>
    <name evidence="2" type="ORF">C8D94_10754</name>
</gene>
<accession>A0A370Q567</accession>
<comment type="caution">
    <text evidence="2">The sequence shown here is derived from an EMBL/GenBank/DDBJ whole genome shotgun (WGS) entry which is preliminary data.</text>
</comment>
<sequence>MFRNIIFTVLCLPLFLLSNCKSTGNTTSENPTTEGIPFTTLLSDSQSNIQQPTKKVITAQQELDAIFAKVNSTRMPGIPVPEVDFSTYEVFLYSPGEVNHGTQGIQVATVAKTNNKIEVTLAANKSQGDYVTTVMSQPCVMIKYKKQGLPVVVKTAAEN</sequence>
<proteinExistence type="predicted"/>